<evidence type="ECO:0000256" key="16">
    <source>
        <dbReference type="ARBA" id="ARBA00049416"/>
    </source>
</evidence>
<comment type="cofactor">
    <cofactor evidence="1">
        <name>a divalent metal cation</name>
        <dbReference type="ChEBI" id="CHEBI:60240"/>
    </cofactor>
</comment>
<feature type="domain" description="Histone deacetylase" evidence="21">
    <location>
        <begin position="22"/>
        <end position="326"/>
    </location>
</feature>
<dbReference type="GO" id="GO:0141221">
    <property type="term" value="F:histone deacetylase activity, hydrolytic mechanism"/>
    <property type="evidence" value="ECO:0007669"/>
    <property type="project" value="UniProtKB-EC"/>
</dbReference>
<dbReference type="STRING" id="35570.A0A1I8NP91"/>
<evidence type="ECO:0000256" key="17">
    <source>
        <dbReference type="PIRNR" id="PIRNR037913"/>
    </source>
</evidence>
<comment type="subcellular location">
    <subcellularLocation>
        <location evidence="3">Chromosome</location>
    </subcellularLocation>
    <subcellularLocation>
        <location evidence="4">Cytoplasm</location>
    </subcellularLocation>
    <subcellularLocation>
        <location evidence="2 17">Nucleus</location>
    </subcellularLocation>
</comment>
<evidence type="ECO:0000256" key="12">
    <source>
        <dbReference type="ARBA" id="ARBA00023163"/>
    </source>
</evidence>
<dbReference type="PRINTS" id="PR01271">
    <property type="entry name" value="HISDACETLASE"/>
</dbReference>
<keyword evidence="12 17" id="KW-0804">Transcription</keyword>
<keyword evidence="6" id="KW-0963">Cytoplasm</keyword>
<dbReference type="PRINTS" id="PR01270">
    <property type="entry name" value="HDASUPER"/>
</dbReference>
<organism evidence="22 23">
    <name type="scientific">Stomoxys calcitrans</name>
    <name type="common">Stable fly</name>
    <name type="synonym">Conops calcitrans</name>
    <dbReference type="NCBI Taxonomy" id="35570"/>
    <lineage>
        <taxon>Eukaryota</taxon>
        <taxon>Metazoa</taxon>
        <taxon>Ecdysozoa</taxon>
        <taxon>Arthropoda</taxon>
        <taxon>Hexapoda</taxon>
        <taxon>Insecta</taxon>
        <taxon>Pterygota</taxon>
        <taxon>Neoptera</taxon>
        <taxon>Endopterygota</taxon>
        <taxon>Diptera</taxon>
        <taxon>Brachycera</taxon>
        <taxon>Muscomorpha</taxon>
        <taxon>Muscoidea</taxon>
        <taxon>Muscidae</taxon>
        <taxon>Stomoxys</taxon>
    </lineage>
</organism>
<evidence type="ECO:0000256" key="14">
    <source>
        <dbReference type="ARBA" id="ARBA00049136"/>
    </source>
</evidence>
<keyword evidence="9 17" id="KW-0378">Hydrolase</keyword>
<feature type="binding site" evidence="20">
    <location>
        <position position="183"/>
    </location>
    <ligand>
        <name>a divalent metal cation</name>
        <dbReference type="ChEBI" id="CHEBI:60240"/>
    </ligand>
</feature>
<dbReference type="GO" id="GO:0005634">
    <property type="term" value="C:nucleus"/>
    <property type="evidence" value="ECO:0007669"/>
    <property type="project" value="UniProtKB-SubCell"/>
</dbReference>
<evidence type="ECO:0000256" key="19">
    <source>
        <dbReference type="PIRSR" id="PIRSR037913-2"/>
    </source>
</evidence>
<sequence>MSRTIKYVYNDYLLEQADRNPAVKGRASLTHNLIQSYGLLTQMERIRPILANTADLRGFHTPDYVKQLNNYEDFSKTHSNEIDDSLKEEEDNGECNLSDCHGLSYDCPPWPGVKDYVCAIAGATMTACDVLNKHKNEVIINWCGGWHHAEKDKASGFCYVNDIVLGILVLTTKFRRILYLDLDNHHGDGVANAFAATKRVLCLSFHQYECGYYPGSGSCQDKGSGNGLGYNINFPYKRGITGDKYTKYFKSIFSLVFDTYQPNVCVIQCGADVIVGDPLGGTNLVPQDLIECIQFVLNYEMPCVLLGGGGYNLPNASRYWCQLTAAICGQTLDEDIPSDNANFLRYGPDYCLHIKKVPTLRDENKVEYLEQQACAVEENLKLYKVYPV</sequence>
<keyword evidence="5" id="KW-0158">Chromosome</keyword>
<evidence type="ECO:0000256" key="2">
    <source>
        <dbReference type="ARBA" id="ARBA00004123"/>
    </source>
</evidence>
<dbReference type="PANTHER" id="PTHR10625">
    <property type="entry name" value="HISTONE DEACETYLASE HDAC1-RELATED"/>
    <property type="match status" value="1"/>
</dbReference>
<keyword evidence="7" id="KW-0678">Repressor</keyword>
<dbReference type="GO" id="GO:0160008">
    <property type="term" value="F:protein decrotonylase activity"/>
    <property type="evidence" value="ECO:0007669"/>
    <property type="project" value="RHEA"/>
</dbReference>
<evidence type="ECO:0000256" key="18">
    <source>
        <dbReference type="PIRSR" id="PIRSR037913-1"/>
    </source>
</evidence>
<keyword evidence="10 17" id="KW-0156">Chromatin regulator</keyword>
<comment type="catalytic activity">
    <reaction evidence="16">
        <text>N(6)-acetyl-L-lysyl-[histone] + H2O = L-lysyl-[histone] + acetate</text>
        <dbReference type="Rhea" id="RHEA:58196"/>
        <dbReference type="Rhea" id="RHEA-COMP:9845"/>
        <dbReference type="Rhea" id="RHEA-COMP:11338"/>
        <dbReference type="ChEBI" id="CHEBI:15377"/>
        <dbReference type="ChEBI" id="CHEBI:29969"/>
        <dbReference type="ChEBI" id="CHEBI:30089"/>
        <dbReference type="ChEBI" id="CHEBI:61930"/>
        <dbReference type="EC" id="3.5.1.98"/>
    </reaction>
    <physiologicalReaction direction="left-to-right" evidence="16">
        <dbReference type="Rhea" id="RHEA:58197"/>
    </physiologicalReaction>
</comment>
<dbReference type="EC" id="3.5.1.98" evidence="17"/>
<feature type="active site" description="Proton acceptor" evidence="18">
    <location>
        <position position="148"/>
    </location>
</feature>
<evidence type="ECO:0000259" key="21">
    <source>
        <dbReference type="Pfam" id="PF00850"/>
    </source>
</evidence>
<reference evidence="22" key="1">
    <citation type="submission" date="2020-05" db="UniProtKB">
        <authorList>
            <consortium name="EnsemblMetazoa"/>
        </authorList>
    </citation>
    <scope>IDENTIFICATION</scope>
    <source>
        <strain evidence="22">USDA</strain>
    </source>
</reference>
<dbReference type="GO" id="GO:0046872">
    <property type="term" value="F:metal ion binding"/>
    <property type="evidence" value="ECO:0007669"/>
    <property type="project" value="UniProtKB-KW"/>
</dbReference>
<evidence type="ECO:0000313" key="23">
    <source>
        <dbReference type="Proteomes" id="UP000095300"/>
    </source>
</evidence>
<accession>A0A1I8NP91</accession>
<dbReference type="EnsemblMetazoa" id="SCAU000827-RA">
    <property type="protein sequence ID" value="SCAU000827-PA"/>
    <property type="gene ID" value="SCAU000827"/>
</dbReference>
<comment type="catalytic activity">
    <reaction evidence="15">
        <text>N(6)-(2E)-butenoyl-L-lysyl-[protein] + H2O = (2E)-2-butenoate + L-lysyl-[protein]</text>
        <dbReference type="Rhea" id="RHEA:69172"/>
        <dbReference type="Rhea" id="RHEA-COMP:9752"/>
        <dbReference type="Rhea" id="RHEA-COMP:13707"/>
        <dbReference type="ChEBI" id="CHEBI:15377"/>
        <dbReference type="ChEBI" id="CHEBI:29969"/>
        <dbReference type="ChEBI" id="CHEBI:35899"/>
        <dbReference type="ChEBI" id="CHEBI:137954"/>
    </reaction>
    <physiologicalReaction direction="left-to-right" evidence="15">
        <dbReference type="Rhea" id="RHEA:69173"/>
    </physiologicalReaction>
</comment>
<dbReference type="KEGG" id="scac:106089442"/>
<keyword evidence="13 17" id="KW-0539">Nucleus</keyword>
<evidence type="ECO:0000256" key="8">
    <source>
        <dbReference type="ARBA" id="ARBA00022723"/>
    </source>
</evidence>
<feature type="binding site" evidence="19">
    <location>
        <position position="156"/>
    </location>
    <ligand>
        <name>substrate</name>
    </ligand>
</feature>
<evidence type="ECO:0000256" key="4">
    <source>
        <dbReference type="ARBA" id="ARBA00004496"/>
    </source>
</evidence>
<dbReference type="GO" id="GO:0031507">
    <property type="term" value="P:heterochromatin formation"/>
    <property type="evidence" value="ECO:0007669"/>
    <property type="project" value="TreeGrafter"/>
</dbReference>
<dbReference type="Pfam" id="PF00850">
    <property type="entry name" value="Hist_deacetyl"/>
    <property type="match status" value="1"/>
</dbReference>
<dbReference type="GO" id="GO:0005694">
    <property type="term" value="C:chromosome"/>
    <property type="evidence" value="ECO:0007669"/>
    <property type="project" value="UniProtKB-SubCell"/>
</dbReference>
<dbReference type="InterPro" id="IPR000286">
    <property type="entry name" value="HDACs"/>
</dbReference>
<evidence type="ECO:0000256" key="10">
    <source>
        <dbReference type="ARBA" id="ARBA00022853"/>
    </source>
</evidence>
<dbReference type="PIRSF" id="PIRSF037913">
    <property type="entry name" value="His_deacetylse_1"/>
    <property type="match status" value="1"/>
</dbReference>
<evidence type="ECO:0000256" key="6">
    <source>
        <dbReference type="ARBA" id="ARBA00022490"/>
    </source>
</evidence>
<dbReference type="InterPro" id="IPR023801">
    <property type="entry name" value="His_deacetylse_dom"/>
</dbReference>
<evidence type="ECO:0000256" key="3">
    <source>
        <dbReference type="ARBA" id="ARBA00004286"/>
    </source>
</evidence>
<evidence type="ECO:0000256" key="1">
    <source>
        <dbReference type="ARBA" id="ARBA00001968"/>
    </source>
</evidence>
<gene>
    <name evidence="22" type="primary">106089442</name>
</gene>
<dbReference type="OrthoDB" id="73273at2759"/>
<protein>
    <recommendedName>
        <fullName evidence="17">Histone deacetylase</fullName>
        <ecNumber evidence="17">3.5.1.98</ecNumber>
    </recommendedName>
</protein>
<evidence type="ECO:0000256" key="15">
    <source>
        <dbReference type="ARBA" id="ARBA00049193"/>
    </source>
</evidence>
<evidence type="ECO:0000256" key="7">
    <source>
        <dbReference type="ARBA" id="ARBA00022491"/>
    </source>
</evidence>
<evidence type="ECO:0000256" key="20">
    <source>
        <dbReference type="PIRSR" id="PIRSR037913-3"/>
    </source>
</evidence>
<name>A0A1I8NP91_STOCA</name>
<feature type="binding site" evidence="19">
    <location>
        <position position="311"/>
    </location>
    <ligand>
        <name>substrate</name>
    </ligand>
</feature>
<evidence type="ECO:0000313" key="22">
    <source>
        <dbReference type="EnsemblMetazoa" id="SCAU000827-PA"/>
    </source>
</evidence>
<feature type="binding site" evidence="20">
    <location>
        <position position="272"/>
    </location>
    <ligand>
        <name>a divalent metal cation</name>
        <dbReference type="ChEBI" id="CHEBI:60240"/>
    </ligand>
</feature>
<dbReference type="SUPFAM" id="SSF52768">
    <property type="entry name" value="Arginase/deacetylase"/>
    <property type="match status" value="1"/>
</dbReference>
<dbReference type="Proteomes" id="UP000095300">
    <property type="component" value="Unassembled WGS sequence"/>
</dbReference>
<keyword evidence="11 17" id="KW-0805">Transcription regulation</keyword>
<comment type="similarity">
    <text evidence="17">Belongs to the histone deacetylase family. HD Type 1 subfamily.</text>
</comment>
<feature type="binding site" evidence="20">
    <location>
        <position position="185"/>
    </location>
    <ligand>
        <name>a divalent metal cation</name>
        <dbReference type="ChEBI" id="CHEBI:60240"/>
    </ligand>
</feature>
<dbReference type="Gene3D" id="3.40.800.20">
    <property type="entry name" value="Histone deacetylase domain"/>
    <property type="match status" value="1"/>
</dbReference>
<dbReference type="InterPro" id="IPR037138">
    <property type="entry name" value="His_deacetylse_dom_sf"/>
</dbReference>
<comment type="catalytic activity">
    <reaction evidence="14">
        <text>N(6)-acetyl-L-lysyl-[protein] + H2O = L-lysyl-[protein] + acetate</text>
        <dbReference type="Rhea" id="RHEA:58108"/>
        <dbReference type="Rhea" id="RHEA-COMP:9752"/>
        <dbReference type="Rhea" id="RHEA-COMP:10731"/>
        <dbReference type="ChEBI" id="CHEBI:15377"/>
        <dbReference type="ChEBI" id="CHEBI:29969"/>
        <dbReference type="ChEBI" id="CHEBI:30089"/>
        <dbReference type="ChEBI" id="CHEBI:61930"/>
    </reaction>
    <physiologicalReaction direction="left-to-right" evidence="14">
        <dbReference type="Rhea" id="RHEA:58109"/>
    </physiologicalReaction>
</comment>
<keyword evidence="8 20" id="KW-0479">Metal-binding</keyword>
<evidence type="ECO:0000256" key="11">
    <source>
        <dbReference type="ARBA" id="ARBA00023015"/>
    </source>
</evidence>
<evidence type="ECO:0000256" key="9">
    <source>
        <dbReference type="ARBA" id="ARBA00022801"/>
    </source>
</evidence>
<evidence type="ECO:0000256" key="5">
    <source>
        <dbReference type="ARBA" id="ARBA00022454"/>
    </source>
</evidence>
<dbReference type="GO" id="GO:0005737">
    <property type="term" value="C:cytoplasm"/>
    <property type="evidence" value="ECO:0007669"/>
    <property type="project" value="UniProtKB-SubCell"/>
</dbReference>
<dbReference type="AlphaFoldDB" id="A0A1I8NP91"/>
<feature type="binding site" evidence="19">
    <location>
        <position position="106"/>
    </location>
    <ligand>
        <name>substrate</name>
    </ligand>
</feature>
<dbReference type="InterPro" id="IPR023696">
    <property type="entry name" value="Ureohydrolase_dom_sf"/>
</dbReference>
<dbReference type="PANTHER" id="PTHR10625:SF14">
    <property type="entry name" value="HISTONE DEACETYLASE 8"/>
    <property type="match status" value="1"/>
</dbReference>
<dbReference type="VEuPathDB" id="VectorBase:SCAU000827"/>
<proteinExistence type="inferred from homology"/>
<evidence type="ECO:0000256" key="13">
    <source>
        <dbReference type="ARBA" id="ARBA00023242"/>
    </source>
</evidence>
<keyword evidence="23" id="KW-1185">Reference proteome</keyword>
<dbReference type="InterPro" id="IPR003084">
    <property type="entry name" value="HDAC_I/II"/>
</dbReference>